<dbReference type="AlphaFoldDB" id="A0AAD8JTZ8"/>
<protein>
    <submittedName>
        <fullName evidence="1">Uncharacterized protein</fullName>
    </submittedName>
</protein>
<name>A0AAD8JTZ8_TARER</name>
<gene>
    <name evidence="1" type="ORF">QVD17_40602</name>
</gene>
<comment type="caution">
    <text evidence="1">The sequence shown here is derived from an EMBL/GenBank/DDBJ whole genome shotgun (WGS) entry which is preliminary data.</text>
</comment>
<dbReference type="EMBL" id="JAUHHV010000011">
    <property type="protein sequence ID" value="KAK1408641.1"/>
    <property type="molecule type" value="Genomic_DNA"/>
</dbReference>
<dbReference type="Proteomes" id="UP001229421">
    <property type="component" value="Unassembled WGS sequence"/>
</dbReference>
<proteinExistence type="predicted"/>
<evidence type="ECO:0000313" key="2">
    <source>
        <dbReference type="Proteomes" id="UP001229421"/>
    </source>
</evidence>
<organism evidence="1 2">
    <name type="scientific">Tagetes erecta</name>
    <name type="common">African marigold</name>
    <dbReference type="NCBI Taxonomy" id="13708"/>
    <lineage>
        <taxon>Eukaryota</taxon>
        <taxon>Viridiplantae</taxon>
        <taxon>Streptophyta</taxon>
        <taxon>Embryophyta</taxon>
        <taxon>Tracheophyta</taxon>
        <taxon>Spermatophyta</taxon>
        <taxon>Magnoliopsida</taxon>
        <taxon>eudicotyledons</taxon>
        <taxon>Gunneridae</taxon>
        <taxon>Pentapetalae</taxon>
        <taxon>asterids</taxon>
        <taxon>campanulids</taxon>
        <taxon>Asterales</taxon>
        <taxon>Asteraceae</taxon>
        <taxon>Asteroideae</taxon>
        <taxon>Heliantheae alliance</taxon>
        <taxon>Tageteae</taxon>
        <taxon>Tagetes</taxon>
    </lineage>
</organism>
<reference evidence="1" key="1">
    <citation type="journal article" date="2023" name="bioRxiv">
        <title>Improved chromosome-level genome assembly for marigold (Tagetes erecta).</title>
        <authorList>
            <person name="Jiang F."/>
            <person name="Yuan L."/>
            <person name="Wang S."/>
            <person name="Wang H."/>
            <person name="Xu D."/>
            <person name="Wang A."/>
            <person name="Fan W."/>
        </authorList>
    </citation>
    <scope>NUCLEOTIDE SEQUENCE</scope>
    <source>
        <strain evidence="1">WSJ</strain>
        <tissue evidence="1">Leaf</tissue>
    </source>
</reference>
<accession>A0AAD8JTZ8</accession>
<evidence type="ECO:0000313" key="1">
    <source>
        <dbReference type="EMBL" id="KAK1408641.1"/>
    </source>
</evidence>
<sequence length="84" mass="9797">MLIDFFMQGFEIIMCYATQILGMNRPIAHAQAKRDTSRKFISCISNYVKNKKAKVEMVKDNLVRSSRRVFITLHKFCSLCCLMI</sequence>
<keyword evidence="2" id="KW-1185">Reference proteome</keyword>